<feature type="transmembrane region" description="Helical" evidence="8">
    <location>
        <begin position="258"/>
        <end position="276"/>
    </location>
</feature>
<dbReference type="PANTHER" id="PTHR30472:SF25">
    <property type="entry name" value="ABC TRANSPORTER PERMEASE PROTEIN MJ0876-RELATED"/>
    <property type="match status" value="1"/>
</dbReference>
<feature type="transmembrane region" description="Helical" evidence="8">
    <location>
        <begin position="200"/>
        <end position="221"/>
    </location>
</feature>
<evidence type="ECO:0000256" key="7">
    <source>
        <dbReference type="ARBA" id="ARBA00023136"/>
    </source>
</evidence>
<dbReference type="SUPFAM" id="SSF81345">
    <property type="entry name" value="ABC transporter involved in vitamin B12 uptake, BtuC"/>
    <property type="match status" value="1"/>
</dbReference>
<dbReference type="PANTHER" id="PTHR30472">
    <property type="entry name" value="FERRIC ENTEROBACTIN TRANSPORT SYSTEM PERMEASE PROTEIN"/>
    <property type="match status" value="1"/>
</dbReference>
<dbReference type="CDD" id="cd06550">
    <property type="entry name" value="TM_ABC_iron-siderophores_like"/>
    <property type="match status" value="1"/>
</dbReference>
<evidence type="ECO:0000256" key="6">
    <source>
        <dbReference type="ARBA" id="ARBA00022989"/>
    </source>
</evidence>
<evidence type="ECO:0000313" key="9">
    <source>
        <dbReference type="EMBL" id="MFC7441901.1"/>
    </source>
</evidence>
<dbReference type="Proteomes" id="UP001596500">
    <property type="component" value="Unassembled WGS sequence"/>
</dbReference>
<feature type="transmembrane region" description="Helical" evidence="8">
    <location>
        <begin position="126"/>
        <end position="146"/>
    </location>
</feature>
<sequence length="343" mass="36427">MRKARALAWGGGLILCLLFSLAAAVSVGSTEIGLETVWRVIVHHVLPLGDGASVGTDEVIIWELRLPRVILVALIGGTLAVAGTVFQGLLRNPLADPYVLGVSSGASVGSALVVITGWGLTMLGQWALPLAAFVGAAVSVLLVLRLARIRMQLQVSSLILAGVVVQSFFGAVLTLLISLSPEELNRIQFWLMGSLALREWQHVEVVLPFSLGGVVLCWLFSRELNLFALGDRSATHLGLSVTQVRLGLILLASLMTGAAVSVAGMIGFVGLVIPHMMRMLTGGDHRTLIPLSLLAGAIFLIWADALSRVVLAPRELPIGVITAFVGAPFFAAILRRHQHKWSG</sequence>
<evidence type="ECO:0000256" key="1">
    <source>
        <dbReference type="ARBA" id="ARBA00004651"/>
    </source>
</evidence>
<dbReference type="RefSeq" id="WP_379865422.1">
    <property type="nucleotide sequence ID" value="NZ_JBHTBW010000040.1"/>
</dbReference>
<accession>A0ABW2RLL7</accession>
<feature type="transmembrane region" description="Helical" evidence="8">
    <location>
        <begin position="66"/>
        <end position="86"/>
    </location>
</feature>
<keyword evidence="10" id="KW-1185">Reference proteome</keyword>
<name>A0ABW2RLL7_9BACL</name>
<organism evidence="9 10">
    <name type="scientific">Laceyella putida</name>
    <dbReference type="NCBI Taxonomy" id="110101"/>
    <lineage>
        <taxon>Bacteria</taxon>
        <taxon>Bacillati</taxon>
        <taxon>Bacillota</taxon>
        <taxon>Bacilli</taxon>
        <taxon>Bacillales</taxon>
        <taxon>Thermoactinomycetaceae</taxon>
        <taxon>Laceyella</taxon>
    </lineage>
</organism>
<feature type="transmembrane region" description="Helical" evidence="8">
    <location>
        <begin position="158"/>
        <end position="180"/>
    </location>
</feature>
<keyword evidence="7 8" id="KW-0472">Membrane</keyword>
<dbReference type="Gene3D" id="1.10.3470.10">
    <property type="entry name" value="ABC transporter involved in vitamin B12 uptake, BtuC"/>
    <property type="match status" value="1"/>
</dbReference>
<keyword evidence="5 8" id="KW-0812">Transmembrane</keyword>
<comment type="similarity">
    <text evidence="2">Belongs to the binding-protein-dependent transport system permease family. FecCD subfamily.</text>
</comment>
<evidence type="ECO:0000256" key="8">
    <source>
        <dbReference type="SAM" id="Phobius"/>
    </source>
</evidence>
<feature type="transmembrane region" description="Helical" evidence="8">
    <location>
        <begin position="288"/>
        <end position="310"/>
    </location>
</feature>
<feature type="transmembrane region" description="Helical" evidence="8">
    <location>
        <begin position="316"/>
        <end position="334"/>
    </location>
</feature>
<dbReference type="InterPro" id="IPR037294">
    <property type="entry name" value="ABC_BtuC-like"/>
</dbReference>
<keyword evidence="4" id="KW-1003">Cell membrane</keyword>
<comment type="subcellular location">
    <subcellularLocation>
        <location evidence="1">Cell membrane</location>
        <topology evidence="1">Multi-pass membrane protein</topology>
    </subcellularLocation>
</comment>
<feature type="transmembrane region" description="Helical" evidence="8">
    <location>
        <begin position="98"/>
        <end position="120"/>
    </location>
</feature>
<evidence type="ECO:0000256" key="3">
    <source>
        <dbReference type="ARBA" id="ARBA00022448"/>
    </source>
</evidence>
<dbReference type="InterPro" id="IPR000522">
    <property type="entry name" value="ABC_transptr_permease_BtuC"/>
</dbReference>
<evidence type="ECO:0000256" key="4">
    <source>
        <dbReference type="ARBA" id="ARBA00022475"/>
    </source>
</evidence>
<evidence type="ECO:0000313" key="10">
    <source>
        <dbReference type="Proteomes" id="UP001596500"/>
    </source>
</evidence>
<protein>
    <submittedName>
        <fullName evidence="9">FecCD family ABC transporter permease</fullName>
    </submittedName>
</protein>
<keyword evidence="6 8" id="KW-1133">Transmembrane helix</keyword>
<dbReference type="Pfam" id="PF01032">
    <property type="entry name" value="FecCD"/>
    <property type="match status" value="1"/>
</dbReference>
<dbReference type="EMBL" id="JBHTBW010000040">
    <property type="protein sequence ID" value="MFC7441901.1"/>
    <property type="molecule type" value="Genomic_DNA"/>
</dbReference>
<evidence type="ECO:0000256" key="2">
    <source>
        <dbReference type="ARBA" id="ARBA00007935"/>
    </source>
</evidence>
<proteinExistence type="inferred from homology"/>
<reference evidence="10" key="1">
    <citation type="journal article" date="2019" name="Int. J. Syst. Evol. Microbiol.">
        <title>The Global Catalogue of Microorganisms (GCM) 10K type strain sequencing project: providing services to taxonomists for standard genome sequencing and annotation.</title>
        <authorList>
            <consortium name="The Broad Institute Genomics Platform"/>
            <consortium name="The Broad Institute Genome Sequencing Center for Infectious Disease"/>
            <person name="Wu L."/>
            <person name="Ma J."/>
        </authorList>
    </citation>
    <scope>NUCLEOTIDE SEQUENCE [LARGE SCALE GENOMIC DNA]</scope>
    <source>
        <strain evidence="10">CGMCC 1.12942</strain>
    </source>
</reference>
<comment type="caution">
    <text evidence="9">The sequence shown here is derived from an EMBL/GenBank/DDBJ whole genome shotgun (WGS) entry which is preliminary data.</text>
</comment>
<keyword evidence="3" id="KW-0813">Transport</keyword>
<evidence type="ECO:0000256" key="5">
    <source>
        <dbReference type="ARBA" id="ARBA00022692"/>
    </source>
</evidence>
<gene>
    <name evidence="9" type="ORF">ACFQNG_12440</name>
</gene>